<evidence type="ECO:0000259" key="2">
    <source>
        <dbReference type="PROSITE" id="PS50975"/>
    </source>
</evidence>
<dbReference type="AlphaFoldDB" id="A0AAC9HPY9"/>
<dbReference type="GO" id="GO:0005524">
    <property type="term" value="F:ATP binding"/>
    <property type="evidence" value="ECO:0007669"/>
    <property type="project" value="UniProtKB-UniRule"/>
</dbReference>
<keyword evidence="1" id="KW-0067">ATP-binding</keyword>
<name>A0AAC9HPY9_9PSEU</name>
<sequence>MRIAVIGEFRAERVVDSITRSGRHDLLLLSPTDVTGYVGRRSRHRPIVGSTEQGELVDAWTEERIELVVPSLCPIEQGRLLPTLAAAAERWRGCGRRAVVHSTAFADLVTDQALFHRIAQDENWPVPRTVICRRRSEIEAAVAKVGGFPVVVEQATAPPDRRRAHLADRDAIAALPATGSPLVVQHACGGEEFGLELMSAGGVTELWPIVSFGRADPRHAATHRTGLAPVALPTSVGFDLTYFIRDVLANFDVRGPWRIDFAICGGRLQVLRVDGGLSSLADLGGNATGLDPYDAFVDLCLGQPWAVPPARRLAMELPVRLDVESPVLPAGVRVRPRFPSPTDRWIASDAQRWLVTAEDPVLLAKWLRGFPPDALMADSPQRLASTALEVSSLLTASGRAKGSLTV</sequence>
<dbReference type="SUPFAM" id="SSF56059">
    <property type="entry name" value="Glutathione synthetase ATP-binding domain-like"/>
    <property type="match status" value="1"/>
</dbReference>
<protein>
    <recommendedName>
        <fullName evidence="2">ATP-grasp domain-containing protein</fullName>
    </recommendedName>
</protein>
<dbReference type="KEGG" id="ahm:TL08_12255"/>
<organism evidence="3 4">
    <name type="scientific">Actinoalloteichus hymeniacidonis</name>
    <dbReference type="NCBI Taxonomy" id="340345"/>
    <lineage>
        <taxon>Bacteria</taxon>
        <taxon>Bacillati</taxon>
        <taxon>Actinomycetota</taxon>
        <taxon>Actinomycetes</taxon>
        <taxon>Pseudonocardiales</taxon>
        <taxon>Pseudonocardiaceae</taxon>
        <taxon>Actinoalloteichus</taxon>
    </lineage>
</organism>
<dbReference type="GO" id="GO:0046872">
    <property type="term" value="F:metal ion binding"/>
    <property type="evidence" value="ECO:0007669"/>
    <property type="project" value="InterPro"/>
</dbReference>
<proteinExistence type="predicted"/>
<dbReference type="RefSeq" id="WP_157421046.1">
    <property type="nucleotide sequence ID" value="NZ_CP014859.1"/>
</dbReference>
<evidence type="ECO:0000313" key="4">
    <source>
        <dbReference type="Proteomes" id="UP000095210"/>
    </source>
</evidence>
<reference evidence="4" key="1">
    <citation type="submission" date="2016-03" db="EMBL/GenBank/DDBJ databases">
        <title>Complete genome sequence of the type strain Actinoalloteichus hymeniacidonis DSM 45092.</title>
        <authorList>
            <person name="Schaffert L."/>
            <person name="Albersmeier A."/>
            <person name="Winkler A."/>
            <person name="Kalinowski J."/>
            <person name="Zotchev S."/>
            <person name="Ruckert C."/>
        </authorList>
    </citation>
    <scope>NUCLEOTIDE SEQUENCE [LARGE SCALE GENOMIC DNA]</scope>
    <source>
        <strain evidence="4">HPA177(T) (DSM 45092(T))</strain>
    </source>
</reference>
<accession>A0AAC9HPY9</accession>
<keyword evidence="4" id="KW-1185">Reference proteome</keyword>
<dbReference type="PROSITE" id="PS50975">
    <property type="entry name" value="ATP_GRASP"/>
    <property type="match status" value="1"/>
</dbReference>
<keyword evidence="1" id="KW-0547">Nucleotide-binding</keyword>
<dbReference type="EMBL" id="CP014859">
    <property type="protein sequence ID" value="AOS63265.1"/>
    <property type="molecule type" value="Genomic_DNA"/>
</dbReference>
<feature type="domain" description="ATP-grasp" evidence="2">
    <location>
        <begin position="116"/>
        <end position="301"/>
    </location>
</feature>
<evidence type="ECO:0000313" key="3">
    <source>
        <dbReference type="EMBL" id="AOS63265.1"/>
    </source>
</evidence>
<gene>
    <name evidence="3" type="ORF">TL08_12255</name>
</gene>
<evidence type="ECO:0000256" key="1">
    <source>
        <dbReference type="PROSITE-ProRule" id="PRU00409"/>
    </source>
</evidence>
<dbReference type="InterPro" id="IPR011761">
    <property type="entry name" value="ATP-grasp"/>
</dbReference>
<dbReference type="Proteomes" id="UP000095210">
    <property type="component" value="Chromosome"/>
</dbReference>